<name>A0A934RCQ6_9BACT</name>
<dbReference type="Proteomes" id="UP000658278">
    <property type="component" value="Unassembled WGS sequence"/>
</dbReference>
<evidence type="ECO:0000256" key="1">
    <source>
        <dbReference type="SAM" id="Phobius"/>
    </source>
</evidence>
<organism evidence="2 3">
    <name type="scientific">Haloferula rosea</name>
    <dbReference type="NCBI Taxonomy" id="490093"/>
    <lineage>
        <taxon>Bacteria</taxon>
        <taxon>Pseudomonadati</taxon>
        <taxon>Verrucomicrobiota</taxon>
        <taxon>Verrucomicrobiia</taxon>
        <taxon>Verrucomicrobiales</taxon>
        <taxon>Verrucomicrobiaceae</taxon>
        <taxon>Haloferula</taxon>
    </lineage>
</organism>
<accession>A0A934RCQ6</accession>
<protein>
    <submittedName>
        <fullName evidence="2">Terpene cyclase/mutase family protein</fullName>
    </submittedName>
</protein>
<keyword evidence="1" id="KW-0812">Transmembrane</keyword>
<dbReference type="RefSeq" id="WP_200278632.1">
    <property type="nucleotide sequence ID" value="NZ_JAENII010000005.1"/>
</dbReference>
<comment type="caution">
    <text evidence="2">The sequence shown here is derived from an EMBL/GenBank/DDBJ whole genome shotgun (WGS) entry which is preliminary data.</text>
</comment>
<reference evidence="2" key="1">
    <citation type="submission" date="2021-01" db="EMBL/GenBank/DDBJ databases">
        <title>Modified the classification status of verrucomicrobia.</title>
        <authorList>
            <person name="Feng X."/>
        </authorList>
    </citation>
    <scope>NUCLEOTIDE SEQUENCE</scope>
    <source>
        <strain evidence="2">KCTC 22201</strain>
    </source>
</reference>
<dbReference type="SUPFAM" id="SSF48239">
    <property type="entry name" value="Terpenoid cyclases/Protein prenyltransferases"/>
    <property type="match status" value="1"/>
</dbReference>
<proteinExistence type="predicted"/>
<dbReference type="EMBL" id="JAENII010000005">
    <property type="protein sequence ID" value="MBK1827187.1"/>
    <property type="molecule type" value="Genomic_DNA"/>
</dbReference>
<evidence type="ECO:0000313" key="2">
    <source>
        <dbReference type="EMBL" id="MBK1827187.1"/>
    </source>
</evidence>
<evidence type="ECO:0000313" key="3">
    <source>
        <dbReference type="Proteomes" id="UP000658278"/>
    </source>
</evidence>
<feature type="transmembrane region" description="Helical" evidence="1">
    <location>
        <begin position="24"/>
        <end position="46"/>
    </location>
</feature>
<dbReference type="CDD" id="cd00688">
    <property type="entry name" value="ISOPREN_C2_like"/>
    <property type="match status" value="1"/>
</dbReference>
<sequence>MSLHAQISPEAQARLQAQRRNSTISSVVISLLAIVLVGLILAFIFLDPLLKETPVIVSYSSNVVDDEKLEAKKMTNSVERKPSAPSSSMAKVIAANTTSPTAVPVPEVDVPEPSTDFGDGDDFGDGWGSGGDGGGGGGFGNIPATMRKRCSPEDRMQRLLDSGGTEKCEEAVVKGLDWLQKTQNKDGSWGNSNKAAMTGFAILAYLGHCETPISEKYGDTVLKGMTWLVDLGMKQKGRLTTGAEPNPQPYEHGIATYALGESTTFCKQLGINVPNLADVTQKAGQYIIDNQHKSGGWDYGFKEDSPRGGDLSVTAWQIQALKACKHTGMDFRNMTACIRKALDYVEECQDSDGGFGYTTNTHSHSPNGYATLTGAGMLSFQMWDKGSVGAVRKGAKYIVKKSKFDYDTPDADLYGHYYEAQAMIARGGAEWDHYNEMFRDELLNNQNADGSWKKPGNGQKLNAVAARFETDTHYRTCLAILMLEVYYRFLPATGAGVK</sequence>
<gene>
    <name evidence="2" type="ORF">JIN81_09150</name>
</gene>
<keyword evidence="3" id="KW-1185">Reference proteome</keyword>
<keyword evidence="1" id="KW-0472">Membrane</keyword>
<keyword evidence="1" id="KW-1133">Transmembrane helix</keyword>
<dbReference type="Gene3D" id="1.50.10.20">
    <property type="match status" value="3"/>
</dbReference>
<dbReference type="InterPro" id="IPR008930">
    <property type="entry name" value="Terpenoid_cyclase/PrenylTrfase"/>
</dbReference>
<dbReference type="AlphaFoldDB" id="A0A934RCQ6"/>